<accession>A0AA88GVP5</accession>
<gene>
    <name evidence="2" type="ORF">C9374_013393</name>
</gene>
<keyword evidence="3" id="KW-1185">Reference proteome</keyword>
<evidence type="ECO:0000259" key="1">
    <source>
        <dbReference type="Pfam" id="PF14771"/>
    </source>
</evidence>
<protein>
    <recommendedName>
        <fullName evidence="1">DUF4476 domain-containing protein</fullName>
    </recommendedName>
</protein>
<comment type="caution">
    <text evidence="2">The sequence shown here is derived from an EMBL/GenBank/DDBJ whole genome shotgun (WGS) entry which is preliminary data.</text>
</comment>
<dbReference type="GeneID" id="68105846"/>
<organism evidence="2 3">
    <name type="scientific">Naegleria lovaniensis</name>
    <name type="common">Amoeba</name>
    <dbReference type="NCBI Taxonomy" id="51637"/>
    <lineage>
        <taxon>Eukaryota</taxon>
        <taxon>Discoba</taxon>
        <taxon>Heterolobosea</taxon>
        <taxon>Tetramitia</taxon>
        <taxon>Eutetramitia</taxon>
        <taxon>Vahlkampfiidae</taxon>
        <taxon>Naegleria</taxon>
    </lineage>
</organism>
<dbReference type="EMBL" id="PYSW02000006">
    <property type="protein sequence ID" value="KAG2391908.1"/>
    <property type="molecule type" value="Genomic_DNA"/>
</dbReference>
<reference evidence="2 3" key="1">
    <citation type="journal article" date="2018" name="BMC Genomics">
        <title>The genome of Naegleria lovaniensis, the basis for a comparative approach to unravel pathogenicity factors of the human pathogenic amoeba N. fowleri.</title>
        <authorList>
            <person name="Liechti N."/>
            <person name="Schurch N."/>
            <person name="Bruggmann R."/>
            <person name="Wittwer M."/>
        </authorList>
    </citation>
    <scope>NUCLEOTIDE SEQUENCE [LARGE SCALE GENOMIC DNA]</scope>
    <source>
        <strain evidence="2 3">ATCC 30569</strain>
    </source>
</reference>
<feature type="domain" description="DUF4476" evidence="1">
    <location>
        <begin position="116"/>
        <end position="209"/>
    </location>
</feature>
<dbReference type="Pfam" id="PF14771">
    <property type="entry name" value="DUF4476"/>
    <property type="match status" value="1"/>
</dbReference>
<dbReference type="RefSeq" id="XP_044553802.1">
    <property type="nucleotide sequence ID" value="XM_044689264.1"/>
</dbReference>
<dbReference type="InterPro" id="IPR028011">
    <property type="entry name" value="DUF4476"/>
</dbReference>
<sequence>MFFSSILQQLSNQQPTGINNATMNIGFRTLGLNIHLQNIPLDEGAECQETFSDVYSTQSQPSMAQPQILPSSPPSTGNSLLFQQILAACKQTSFDSNKLSSIESLASSCSKSNSFHSISIQELGTILASFGFEANKLQAISILKRYNQLAGMTCYGVGEALKKSFTFDNSRCQALQDLFHMIHDRGQNYELVLKAFDFRSNQEQARKLLLSFQ</sequence>
<evidence type="ECO:0000313" key="3">
    <source>
        <dbReference type="Proteomes" id="UP000816034"/>
    </source>
</evidence>
<name>A0AA88GVP5_NAELO</name>
<dbReference type="AlphaFoldDB" id="A0AA88GVP5"/>
<proteinExistence type="predicted"/>
<evidence type="ECO:0000313" key="2">
    <source>
        <dbReference type="EMBL" id="KAG2391908.1"/>
    </source>
</evidence>
<dbReference type="Proteomes" id="UP000816034">
    <property type="component" value="Unassembled WGS sequence"/>
</dbReference>